<feature type="domain" description="Aldehyde dehydrogenase" evidence="8">
    <location>
        <begin position="340"/>
        <end position="456"/>
    </location>
</feature>
<dbReference type="EMBL" id="AAKN02010188">
    <property type="status" value="NOT_ANNOTATED_CDS"/>
    <property type="molecule type" value="Genomic_DNA"/>
</dbReference>
<protein>
    <recommendedName>
        <fullName evidence="5">aldehyde dehydrogenase (NAD(+))</fullName>
        <ecNumber evidence="5">1.2.1.3</ecNumber>
    </recommendedName>
</protein>
<keyword evidence="4" id="KW-0520">NAD</keyword>
<dbReference type="PANTHER" id="PTHR43521">
    <property type="entry name" value="ALPHA-AMINOADIPIC SEMIALDEHYDE DEHYDROGENASE"/>
    <property type="match status" value="1"/>
</dbReference>
<reference evidence="9" key="3">
    <citation type="submission" date="2025-09" db="UniProtKB">
        <authorList>
            <consortium name="Ensembl"/>
        </authorList>
    </citation>
    <scope>IDENTIFICATION</scope>
    <source>
        <strain evidence="9">2N</strain>
    </source>
</reference>
<evidence type="ECO:0000256" key="2">
    <source>
        <dbReference type="ARBA" id="ARBA00011881"/>
    </source>
</evidence>
<evidence type="ECO:0000256" key="6">
    <source>
        <dbReference type="PROSITE-ProRule" id="PRU10007"/>
    </source>
</evidence>
<dbReference type="VEuPathDB" id="HostDB:ENSCPOG00000013120"/>
<organism evidence="9 10">
    <name type="scientific">Cavia porcellus</name>
    <name type="common">Guinea pig</name>
    <dbReference type="NCBI Taxonomy" id="10141"/>
    <lineage>
        <taxon>Eukaryota</taxon>
        <taxon>Metazoa</taxon>
        <taxon>Chordata</taxon>
        <taxon>Craniata</taxon>
        <taxon>Vertebrata</taxon>
        <taxon>Euteleostomi</taxon>
        <taxon>Mammalia</taxon>
        <taxon>Eutheria</taxon>
        <taxon>Euarchontoglires</taxon>
        <taxon>Glires</taxon>
        <taxon>Rodentia</taxon>
        <taxon>Hystricomorpha</taxon>
        <taxon>Caviidae</taxon>
        <taxon>Cavia</taxon>
    </lineage>
</organism>
<feature type="active site" evidence="6">
    <location>
        <position position="296"/>
    </location>
</feature>
<dbReference type="EC" id="1.2.1.3" evidence="5"/>
<dbReference type="InterPro" id="IPR029510">
    <property type="entry name" value="Ald_DH_CS_GLU"/>
</dbReference>
<accession>H0VN04</accession>
<dbReference type="Ensembl" id="ENSCPOT00000013247.3">
    <property type="protein sequence ID" value="ENSCPOP00000011810.3"/>
    <property type="gene ID" value="ENSCPOG00000013120.4"/>
</dbReference>
<dbReference type="InterPro" id="IPR016161">
    <property type="entry name" value="Ald_DH/histidinol_DH"/>
</dbReference>
<proteinExistence type="inferred from homology"/>
<dbReference type="InterPro" id="IPR016162">
    <property type="entry name" value="Ald_DH_N"/>
</dbReference>
<name>H0VN04_CAVPO</name>
<evidence type="ECO:0000259" key="8">
    <source>
        <dbReference type="Pfam" id="PF00171"/>
    </source>
</evidence>
<evidence type="ECO:0000313" key="9">
    <source>
        <dbReference type="Ensembl" id="ENSCPOP00000011810.3"/>
    </source>
</evidence>
<keyword evidence="3 7" id="KW-0560">Oxidoreductase</keyword>
<comment type="subunit">
    <text evidence="2">Homotetramer.</text>
</comment>
<feature type="domain" description="Aldehyde dehydrogenase" evidence="8">
    <location>
        <begin position="64"/>
        <end position="339"/>
    </location>
</feature>
<dbReference type="Gene3D" id="3.40.309.10">
    <property type="entry name" value="Aldehyde Dehydrogenase, Chain A, domain 2"/>
    <property type="match status" value="2"/>
</dbReference>
<dbReference type="InterPro" id="IPR015590">
    <property type="entry name" value="Aldehyde_DH_dom"/>
</dbReference>
<dbReference type="GeneTree" id="ENSGT00940000154938"/>
<evidence type="ECO:0000313" key="10">
    <source>
        <dbReference type="Proteomes" id="UP000005447"/>
    </source>
</evidence>
<dbReference type="CDD" id="cd07130">
    <property type="entry name" value="ALDH_F7_AASADH"/>
    <property type="match status" value="1"/>
</dbReference>
<dbReference type="AlphaFoldDB" id="H0VN04"/>
<evidence type="ECO:0000256" key="5">
    <source>
        <dbReference type="ARBA" id="ARBA00024226"/>
    </source>
</evidence>
<evidence type="ECO:0000256" key="1">
    <source>
        <dbReference type="ARBA" id="ARBA00009986"/>
    </source>
</evidence>
<dbReference type="Pfam" id="PF00171">
    <property type="entry name" value="Aldedh"/>
    <property type="match status" value="2"/>
</dbReference>
<dbReference type="GO" id="GO:0004029">
    <property type="term" value="F:aldehyde dehydrogenase (NAD+) activity"/>
    <property type="evidence" value="ECO:0007669"/>
    <property type="project" value="UniProtKB-EC"/>
</dbReference>
<gene>
    <name evidence="9" type="primary">ALDH7A1</name>
</gene>
<reference evidence="10" key="1">
    <citation type="journal article" date="2011" name="Nature">
        <title>A high-resolution map of human evolutionary constraint using 29 mammals.</title>
        <authorList>
            <person name="Lindblad-Toh K."/>
            <person name="Garber M."/>
            <person name="Zuk O."/>
            <person name="Lin M.F."/>
            <person name="Parker B.J."/>
            <person name="Washietl S."/>
            <person name="Kheradpour P."/>
            <person name="Ernst J."/>
            <person name="Jordan G."/>
            <person name="Mauceli E."/>
            <person name="Ward L.D."/>
            <person name="Lowe C.B."/>
            <person name="Holloway A.K."/>
            <person name="Clamp M."/>
            <person name="Gnerre S."/>
            <person name="Alfoldi J."/>
            <person name="Beal K."/>
            <person name="Chang J."/>
            <person name="Clawson H."/>
            <person name="Cuff J."/>
            <person name="Di Palma F."/>
            <person name="Fitzgerald S."/>
            <person name="Flicek P."/>
            <person name="Guttman M."/>
            <person name="Hubisz M.J."/>
            <person name="Jaffe D.B."/>
            <person name="Jungreis I."/>
            <person name="Kent W.J."/>
            <person name="Kostka D."/>
            <person name="Lara M."/>
            <person name="Martins A.L."/>
            <person name="Massingham T."/>
            <person name="Moltke I."/>
            <person name="Raney B.J."/>
            <person name="Rasmussen M.D."/>
            <person name="Robinson J."/>
            <person name="Stark A."/>
            <person name="Vilella A.J."/>
            <person name="Wen J."/>
            <person name="Xie X."/>
            <person name="Zody M.C."/>
            <person name="Baldwin J."/>
            <person name="Bloom T."/>
            <person name="Chin C.W."/>
            <person name="Heiman D."/>
            <person name="Nicol R."/>
            <person name="Nusbaum C."/>
            <person name="Young S."/>
            <person name="Wilkinson J."/>
            <person name="Worley K.C."/>
            <person name="Kovar C.L."/>
            <person name="Muzny D.M."/>
            <person name="Gibbs R.A."/>
            <person name="Cree A."/>
            <person name="Dihn H.H."/>
            <person name="Fowler G."/>
            <person name="Jhangiani S."/>
            <person name="Joshi V."/>
            <person name="Lee S."/>
            <person name="Lewis L.R."/>
            <person name="Nazareth L.V."/>
            <person name="Okwuonu G."/>
            <person name="Santibanez J."/>
            <person name="Warren W.C."/>
            <person name="Mardis E.R."/>
            <person name="Weinstock G.M."/>
            <person name="Wilson R.K."/>
            <person name="Delehaunty K."/>
            <person name="Dooling D."/>
            <person name="Fronik C."/>
            <person name="Fulton L."/>
            <person name="Fulton B."/>
            <person name="Graves T."/>
            <person name="Minx P."/>
            <person name="Sodergren E."/>
            <person name="Birney E."/>
            <person name="Margulies E.H."/>
            <person name="Herrero J."/>
            <person name="Green E.D."/>
            <person name="Haussler D."/>
            <person name="Siepel A."/>
            <person name="Goldman N."/>
            <person name="Pollard K.S."/>
            <person name="Pedersen J.S."/>
            <person name="Lander E.S."/>
            <person name="Kellis M."/>
        </authorList>
    </citation>
    <scope>NUCLEOTIDE SEQUENCE [LARGE SCALE GENOMIC DNA]</scope>
    <source>
        <strain evidence="10">2N</strain>
    </source>
</reference>
<dbReference type="SUPFAM" id="SSF53720">
    <property type="entry name" value="ALDH-like"/>
    <property type="match status" value="1"/>
</dbReference>
<evidence type="ECO:0000256" key="4">
    <source>
        <dbReference type="ARBA" id="ARBA00023027"/>
    </source>
</evidence>
<keyword evidence="10" id="KW-1185">Reference proteome</keyword>
<sequence length="475" mass="51534">MWRVVRALCVRAANPSKFSGPCNRPAAFMSTLLIQKPQYAWLKELGLREENEGVYNGSWGGRGEVITTYCPFNNEPIARVRQASVADYEETVKKAKEAWKIWADVPAPKRGEIVRQIGDALREKIQVLGNLVSLEMGKILAESVGEIQEYVDICDYAVGLSRMIGGPILPSERPGHVLIEQWNPVGLVGIITAFNFPVAVYGWNNAIALVAGNVCLWKGAPTTSLISVAVTKIVAKVLEENKLPGAICSLACGGADIGTAMAKDERVNLLSFTGSTQVGKQVALMVQERFGKCLLELGGNNAIIVFEDADLNLVVPSALFAAVGTAGQRCTTARRLVMDRPGNYVEPTIVTGLMHDAPIVHTETFAPILYVIKFKNEEEAFAWNNEVKQGLSSSIFTKDLGRIFRWLGPKGSDCGVVNVNIPTNGAEIGGAFGGEKHTGGGRESGSDAWKQYMRRSTCTINYSKDLPLAQGLKFE</sequence>
<dbReference type="Bgee" id="ENSCPOG00000013120">
    <property type="expression patterns" value="Expressed in adult mammalian kidney and 13 other cell types or tissues"/>
</dbReference>
<dbReference type="Proteomes" id="UP000005447">
    <property type="component" value="Unassembled WGS sequence"/>
</dbReference>
<dbReference type="HOGENOM" id="CLU_005391_1_2_1"/>
<dbReference type="InterPro" id="IPR044638">
    <property type="entry name" value="ALDH7A1-like"/>
</dbReference>
<dbReference type="Gene3D" id="3.40.605.10">
    <property type="entry name" value="Aldehyde Dehydrogenase, Chain A, domain 1"/>
    <property type="match status" value="2"/>
</dbReference>
<comment type="similarity">
    <text evidence="1 7">Belongs to the aldehyde dehydrogenase family.</text>
</comment>
<evidence type="ECO:0000256" key="7">
    <source>
        <dbReference type="RuleBase" id="RU003345"/>
    </source>
</evidence>
<dbReference type="PANTHER" id="PTHR43521:SF1">
    <property type="entry name" value="ALPHA-AMINOADIPIC SEMIALDEHYDE DEHYDROGENASE"/>
    <property type="match status" value="1"/>
</dbReference>
<dbReference type="InterPro" id="IPR016163">
    <property type="entry name" value="Ald_DH_C"/>
</dbReference>
<reference evidence="9" key="2">
    <citation type="submission" date="2025-08" db="UniProtKB">
        <authorList>
            <consortium name="Ensembl"/>
        </authorList>
    </citation>
    <scope>IDENTIFICATION</scope>
    <source>
        <strain evidence="9">2N</strain>
    </source>
</reference>
<evidence type="ECO:0000256" key="3">
    <source>
        <dbReference type="ARBA" id="ARBA00023002"/>
    </source>
</evidence>
<dbReference type="PROSITE" id="PS00687">
    <property type="entry name" value="ALDEHYDE_DEHYDR_GLU"/>
    <property type="match status" value="1"/>
</dbReference>
<dbReference type="FunFam" id="3.40.605.10:FF:000015">
    <property type="entry name" value="alpha-aminoadipic semialdehyde dehydrogenase"/>
    <property type="match status" value="1"/>
</dbReference>